<dbReference type="KEGG" id="nps:KRR39_02500"/>
<keyword evidence="5 6" id="KW-0472">Membrane</keyword>
<dbReference type="GO" id="GO:0022857">
    <property type="term" value="F:transmembrane transporter activity"/>
    <property type="evidence" value="ECO:0007669"/>
    <property type="project" value="InterPro"/>
</dbReference>
<dbReference type="GO" id="GO:0005886">
    <property type="term" value="C:plasma membrane"/>
    <property type="evidence" value="ECO:0007669"/>
    <property type="project" value="UniProtKB-SubCell"/>
</dbReference>
<feature type="transmembrane region" description="Helical" evidence="6">
    <location>
        <begin position="366"/>
        <end position="385"/>
    </location>
</feature>
<feature type="transmembrane region" description="Helical" evidence="6">
    <location>
        <begin position="459"/>
        <end position="484"/>
    </location>
</feature>
<reference evidence="7" key="1">
    <citation type="submission" date="2021-06" db="EMBL/GenBank/DDBJ databases">
        <title>Complete genome sequence of Nocardioides sp. G188.</title>
        <authorList>
            <person name="Im W.-T."/>
        </authorList>
    </citation>
    <scope>NUCLEOTIDE SEQUENCE</scope>
    <source>
        <strain evidence="7">G188</strain>
    </source>
</reference>
<evidence type="ECO:0000256" key="2">
    <source>
        <dbReference type="ARBA" id="ARBA00022475"/>
    </source>
</evidence>
<evidence type="ECO:0000256" key="4">
    <source>
        <dbReference type="ARBA" id="ARBA00022989"/>
    </source>
</evidence>
<keyword evidence="3 6" id="KW-0812">Transmembrane</keyword>
<organism evidence="7 8">
    <name type="scientific">Nocardioides panacis</name>
    <dbReference type="NCBI Taxonomy" id="2849501"/>
    <lineage>
        <taxon>Bacteria</taxon>
        <taxon>Bacillati</taxon>
        <taxon>Actinomycetota</taxon>
        <taxon>Actinomycetes</taxon>
        <taxon>Propionibacteriales</taxon>
        <taxon>Nocardioidaceae</taxon>
        <taxon>Nocardioides</taxon>
    </lineage>
</organism>
<evidence type="ECO:0000313" key="8">
    <source>
        <dbReference type="Proteomes" id="UP000683575"/>
    </source>
</evidence>
<comment type="subcellular location">
    <subcellularLocation>
        <location evidence="1">Cell membrane</location>
        <topology evidence="1">Multi-pass membrane protein</topology>
    </subcellularLocation>
</comment>
<dbReference type="InterPro" id="IPR002293">
    <property type="entry name" value="AA/rel_permease1"/>
</dbReference>
<dbReference type="PANTHER" id="PTHR42770:SF7">
    <property type="entry name" value="MEMBRANE PROTEIN"/>
    <property type="match status" value="1"/>
</dbReference>
<dbReference type="RefSeq" id="WP_216940466.1">
    <property type="nucleotide sequence ID" value="NZ_CP077062.1"/>
</dbReference>
<accession>A0A975T0E4</accession>
<dbReference type="EMBL" id="CP077062">
    <property type="protein sequence ID" value="QWZ08745.1"/>
    <property type="molecule type" value="Genomic_DNA"/>
</dbReference>
<feature type="transmembrane region" description="Helical" evidence="6">
    <location>
        <begin position="303"/>
        <end position="324"/>
    </location>
</feature>
<dbReference type="Proteomes" id="UP000683575">
    <property type="component" value="Chromosome"/>
</dbReference>
<evidence type="ECO:0000256" key="1">
    <source>
        <dbReference type="ARBA" id="ARBA00004651"/>
    </source>
</evidence>
<feature type="transmembrane region" description="Helical" evidence="6">
    <location>
        <begin position="391"/>
        <end position="414"/>
    </location>
</feature>
<gene>
    <name evidence="7" type="ORF">KRR39_02500</name>
</gene>
<feature type="transmembrane region" description="Helical" evidence="6">
    <location>
        <begin position="141"/>
        <end position="161"/>
    </location>
</feature>
<keyword evidence="2" id="KW-1003">Cell membrane</keyword>
<feature type="transmembrane region" description="Helical" evidence="6">
    <location>
        <begin position="173"/>
        <end position="194"/>
    </location>
</feature>
<evidence type="ECO:0000256" key="3">
    <source>
        <dbReference type="ARBA" id="ARBA00022692"/>
    </source>
</evidence>
<evidence type="ECO:0000256" key="6">
    <source>
        <dbReference type="SAM" id="Phobius"/>
    </source>
</evidence>
<feature type="transmembrane region" description="Helical" evidence="6">
    <location>
        <begin position="21"/>
        <end position="47"/>
    </location>
</feature>
<dbReference type="InterPro" id="IPR050367">
    <property type="entry name" value="APC_superfamily"/>
</dbReference>
<keyword evidence="8" id="KW-1185">Reference proteome</keyword>
<sequence>MSMTSEHQRESKGLRAGAIGLVGSVVVGIASTAPAYSLAASLGYVVIVQNGSGIVGVKAPLIMVVAFLPMYFIAVAYSELNKAEPDCGTTFTWAARAFGTRTGWLGGWGIIAADVIVMANLSQIAGSYTFSLFGLDTLAASTFWSTVAGIVWIVVMTYICYRGIEVSVRLQYALLGVEVATLVAFALFALVKVYSGDAPGSITPSLAWLSPSGLSLTAIVSATLIAVFIYWGWDTAVATNEECHDPATTPGRAAVISTVLLLLTYALVSVATIAFAGVGTTGIGLGNVNNADDVFAAMGHDVFGGGVVGWIMVHLLAICVLTSASASTQTTILPTARTSLSMAAFKAIPERFARIHPTYLTPSDSTIWMGGVSIVFYVGLTLLSANILADTIAAVGLLIAFYYGLTGFACAWFYRRTMWRKPRDVLMQGVLPLLGGVLLLAFFLIAAKTYADPSYGYTSIAGVGGVFLIGIGSLLLGVVLMFVYQAVSPAYFRGDTLPKAHSADLVLVGGGGRPEGCGCRTPRSAP</sequence>
<evidence type="ECO:0000256" key="5">
    <source>
        <dbReference type="ARBA" id="ARBA00023136"/>
    </source>
</evidence>
<keyword evidence="4 6" id="KW-1133">Transmembrane helix</keyword>
<feature type="transmembrane region" description="Helical" evidence="6">
    <location>
        <begin position="59"/>
        <end position="77"/>
    </location>
</feature>
<dbReference type="AlphaFoldDB" id="A0A975T0E4"/>
<feature type="transmembrane region" description="Helical" evidence="6">
    <location>
        <begin position="98"/>
        <end position="121"/>
    </location>
</feature>
<protein>
    <submittedName>
        <fullName evidence="7">APC family permease</fullName>
    </submittedName>
</protein>
<feature type="transmembrane region" description="Helical" evidence="6">
    <location>
        <begin position="426"/>
        <end position="447"/>
    </location>
</feature>
<feature type="transmembrane region" description="Helical" evidence="6">
    <location>
        <begin position="214"/>
        <end position="233"/>
    </location>
</feature>
<name>A0A975T0E4_9ACTN</name>
<dbReference type="PANTHER" id="PTHR42770">
    <property type="entry name" value="AMINO ACID TRANSPORTER-RELATED"/>
    <property type="match status" value="1"/>
</dbReference>
<dbReference type="PIRSF" id="PIRSF006060">
    <property type="entry name" value="AA_transporter"/>
    <property type="match status" value="1"/>
</dbReference>
<feature type="transmembrane region" description="Helical" evidence="6">
    <location>
        <begin position="254"/>
        <end position="283"/>
    </location>
</feature>
<dbReference type="Pfam" id="PF13520">
    <property type="entry name" value="AA_permease_2"/>
    <property type="match status" value="1"/>
</dbReference>
<evidence type="ECO:0000313" key="7">
    <source>
        <dbReference type="EMBL" id="QWZ08745.1"/>
    </source>
</evidence>
<proteinExistence type="predicted"/>